<name>A0ABS3WUM4_9ACTN</name>
<comment type="caution">
    <text evidence="2">The sequence shown here is derived from an EMBL/GenBank/DDBJ whole genome shotgun (WGS) entry which is preliminary data.</text>
</comment>
<sequence>MQILKEFTGVDHRPARHPASHPDRKSQKPPQIPSMPTTNPSCPCTVQLRRAANSGVSRFKREEEKLKVRKLIGVVVGALAMTAMASAPASADEAVTGGNVEMVIFGSGYHVSSVTIHGVPEPQGPAQYQFTYYATTSPTKTHTMICGGSSTGNSCSHKFSINATYAGGAGIRSCGSIKRVDNQQILGTACKKW</sequence>
<dbReference type="EMBL" id="JAFFZN010000012">
    <property type="protein sequence ID" value="MBO8186783.1"/>
    <property type="molecule type" value="Genomic_DNA"/>
</dbReference>
<evidence type="ECO:0000313" key="3">
    <source>
        <dbReference type="Proteomes" id="UP001518976"/>
    </source>
</evidence>
<dbReference type="Proteomes" id="UP001518976">
    <property type="component" value="Unassembled WGS sequence"/>
</dbReference>
<gene>
    <name evidence="2" type="ORF">JW592_15115</name>
</gene>
<feature type="region of interest" description="Disordered" evidence="1">
    <location>
        <begin position="1"/>
        <end position="43"/>
    </location>
</feature>
<feature type="compositionally biased region" description="Polar residues" evidence="1">
    <location>
        <begin position="34"/>
        <end position="43"/>
    </location>
</feature>
<protein>
    <submittedName>
        <fullName evidence="2">Uncharacterized protein</fullName>
    </submittedName>
</protein>
<evidence type="ECO:0000313" key="2">
    <source>
        <dbReference type="EMBL" id="MBO8186783.1"/>
    </source>
</evidence>
<keyword evidence="3" id="KW-1185">Reference proteome</keyword>
<proteinExistence type="predicted"/>
<organism evidence="2 3">
    <name type="scientific">Streptomyces spirodelae</name>
    <dbReference type="NCBI Taxonomy" id="2812904"/>
    <lineage>
        <taxon>Bacteria</taxon>
        <taxon>Bacillati</taxon>
        <taxon>Actinomycetota</taxon>
        <taxon>Actinomycetes</taxon>
        <taxon>Kitasatosporales</taxon>
        <taxon>Streptomycetaceae</taxon>
        <taxon>Streptomyces</taxon>
    </lineage>
</organism>
<evidence type="ECO:0000256" key="1">
    <source>
        <dbReference type="SAM" id="MobiDB-lite"/>
    </source>
</evidence>
<accession>A0ABS3WUM4</accession>
<dbReference type="RefSeq" id="WP_209265584.1">
    <property type="nucleotide sequence ID" value="NZ_JAFFZN010000012.1"/>
</dbReference>
<reference evidence="2 3" key="1">
    <citation type="submission" date="2021-02" db="EMBL/GenBank/DDBJ databases">
        <title>Streptomyces spirodelae sp. nov., isolated from duckweed.</title>
        <authorList>
            <person name="Saimee Y."/>
            <person name="Duangmal K."/>
        </authorList>
    </citation>
    <scope>NUCLEOTIDE SEQUENCE [LARGE SCALE GENOMIC DNA]</scope>
    <source>
        <strain evidence="2 3">DW4-2</strain>
    </source>
</reference>